<dbReference type="CDD" id="cd02440">
    <property type="entry name" value="AdoMet_MTases"/>
    <property type="match status" value="1"/>
</dbReference>
<protein>
    <submittedName>
        <fullName evidence="3">S-adenosyl-l-methionine-dependent methyltransferase</fullName>
    </submittedName>
</protein>
<organism evidence="3 4">
    <name type="scientific">Trichococcus palustris</name>
    <dbReference type="NCBI Taxonomy" id="140314"/>
    <lineage>
        <taxon>Bacteria</taxon>
        <taxon>Bacillati</taxon>
        <taxon>Bacillota</taxon>
        <taxon>Bacilli</taxon>
        <taxon>Lactobacillales</taxon>
        <taxon>Carnobacteriaceae</taxon>
        <taxon>Trichococcus</taxon>
    </lineage>
</organism>
<evidence type="ECO:0000313" key="4">
    <source>
        <dbReference type="Proteomes" id="UP000242754"/>
    </source>
</evidence>
<dbReference type="InterPro" id="IPR013216">
    <property type="entry name" value="Methyltransf_11"/>
</dbReference>
<feature type="domain" description="Methyltransferase type 11" evidence="2">
    <location>
        <begin position="35"/>
        <end position="131"/>
    </location>
</feature>
<dbReference type="GO" id="GO:0032259">
    <property type="term" value="P:methylation"/>
    <property type="evidence" value="ECO:0007669"/>
    <property type="project" value="UniProtKB-KW"/>
</dbReference>
<gene>
    <name evidence="3" type="ORF">Tpal_2173</name>
</gene>
<dbReference type="AlphaFoldDB" id="A0A143YUY5"/>
<dbReference type="EMBL" id="FJNE01000007">
    <property type="protein sequence ID" value="CZQ97755.1"/>
    <property type="molecule type" value="Genomic_DNA"/>
</dbReference>
<dbReference type="Pfam" id="PF08241">
    <property type="entry name" value="Methyltransf_11"/>
    <property type="match status" value="1"/>
</dbReference>
<keyword evidence="1 3" id="KW-0808">Transferase</keyword>
<dbReference type="SUPFAM" id="SSF53335">
    <property type="entry name" value="S-adenosyl-L-methionine-dependent methyltransferases"/>
    <property type="match status" value="1"/>
</dbReference>
<name>A0A143YUY5_9LACT</name>
<evidence type="ECO:0000259" key="2">
    <source>
        <dbReference type="Pfam" id="PF08241"/>
    </source>
</evidence>
<accession>A0A143YUY5</accession>
<dbReference type="Proteomes" id="UP000242754">
    <property type="component" value="Unassembled WGS sequence"/>
</dbReference>
<evidence type="ECO:0000313" key="3">
    <source>
        <dbReference type="EMBL" id="CZQ97755.1"/>
    </source>
</evidence>
<dbReference type="STRING" id="140314.SAMN04488076_11933"/>
<proteinExistence type="predicted"/>
<keyword evidence="3" id="KW-0489">Methyltransferase</keyword>
<dbReference type="PANTHER" id="PTHR43861:SF3">
    <property type="entry name" value="PUTATIVE (AFU_ORTHOLOGUE AFUA_2G14390)-RELATED"/>
    <property type="match status" value="1"/>
</dbReference>
<keyword evidence="4" id="KW-1185">Reference proteome</keyword>
<dbReference type="GO" id="GO:0008757">
    <property type="term" value="F:S-adenosylmethionine-dependent methyltransferase activity"/>
    <property type="evidence" value="ECO:0007669"/>
    <property type="project" value="InterPro"/>
</dbReference>
<dbReference type="RefSeq" id="WP_177194497.1">
    <property type="nucleotide sequence ID" value="NZ_FJNE01000007.1"/>
</dbReference>
<evidence type="ECO:0000256" key="1">
    <source>
        <dbReference type="ARBA" id="ARBA00022679"/>
    </source>
</evidence>
<reference evidence="3 4" key="1">
    <citation type="submission" date="2016-02" db="EMBL/GenBank/DDBJ databases">
        <authorList>
            <person name="Wen L."/>
            <person name="He K."/>
            <person name="Yang H."/>
        </authorList>
    </citation>
    <scope>NUCLEOTIDE SEQUENCE [LARGE SCALE GENOMIC DNA]</scope>
    <source>
        <strain evidence="3">Trichococcus palustris</strain>
    </source>
</reference>
<sequence length="184" mass="20364">MKDKSHLDSEQRLAVLQPEQTLRRIGLKEGDVLCDIGAGTGVFTVPAAKMTTNTIYALDVDQEMLDIIAGKAAKEKMTNIELLKVTEDDTGIARGSLDIALMSTVLHHIDDQPKYLQKVRDMLKPNGTVAIIEFHKRETEKGPSLDRKIASENLAELLGMIRFNVTEIFDLGPDLYCIVAKKNG</sequence>
<dbReference type="InterPro" id="IPR029063">
    <property type="entry name" value="SAM-dependent_MTases_sf"/>
</dbReference>
<dbReference type="Gene3D" id="3.40.50.150">
    <property type="entry name" value="Vaccinia Virus protein VP39"/>
    <property type="match status" value="1"/>
</dbReference>
<dbReference type="PANTHER" id="PTHR43861">
    <property type="entry name" value="TRANS-ACONITATE 2-METHYLTRANSFERASE-RELATED"/>
    <property type="match status" value="1"/>
</dbReference>